<dbReference type="PRINTS" id="PR00149">
    <property type="entry name" value="FUMRATELYASE"/>
</dbReference>
<organism evidence="2 3">
    <name type="scientific">Candidatus Beckwithbacteria bacterium CG10_big_fil_rev_8_21_14_0_10_34_10</name>
    <dbReference type="NCBI Taxonomy" id="1974495"/>
    <lineage>
        <taxon>Bacteria</taxon>
        <taxon>Candidatus Beckwithiibacteriota</taxon>
    </lineage>
</organism>
<reference evidence="3" key="1">
    <citation type="submission" date="2017-09" db="EMBL/GenBank/DDBJ databases">
        <title>Depth-based differentiation of microbial function through sediment-hosted aquifers and enrichment of novel symbionts in the deep terrestrial subsurface.</title>
        <authorList>
            <person name="Probst A.J."/>
            <person name="Ladd B."/>
            <person name="Jarett J.K."/>
            <person name="Geller-Mcgrath D.E."/>
            <person name="Sieber C.M.K."/>
            <person name="Emerson J.B."/>
            <person name="Anantharaman K."/>
            <person name="Thomas B.C."/>
            <person name="Malmstrom R."/>
            <person name="Stieglmeier M."/>
            <person name="Klingl A."/>
            <person name="Woyke T."/>
            <person name="Ryan C.M."/>
            <person name="Banfield J.F."/>
        </authorList>
    </citation>
    <scope>NUCLEOTIDE SEQUENCE [LARGE SCALE GENOMIC DNA]</scope>
</reference>
<name>A0A2H0WAE8_9BACT</name>
<keyword evidence="2" id="KW-0456">Lyase</keyword>
<dbReference type="EMBL" id="PEZT01000004">
    <property type="protein sequence ID" value="PIS09535.1"/>
    <property type="molecule type" value="Genomic_DNA"/>
</dbReference>
<gene>
    <name evidence="2" type="ORF">COT75_00960</name>
</gene>
<dbReference type="Pfam" id="PF00206">
    <property type="entry name" value="Lyase_1"/>
    <property type="match status" value="1"/>
</dbReference>
<dbReference type="PANTHER" id="PTHR43411">
    <property type="entry name" value="ADENYLOSUCCINATE LYASE"/>
    <property type="match status" value="1"/>
</dbReference>
<dbReference type="Proteomes" id="UP000230093">
    <property type="component" value="Unassembled WGS sequence"/>
</dbReference>
<feature type="non-terminal residue" evidence="2">
    <location>
        <position position="194"/>
    </location>
</feature>
<dbReference type="GO" id="GO:0016829">
    <property type="term" value="F:lyase activity"/>
    <property type="evidence" value="ECO:0007669"/>
    <property type="project" value="UniProtKB-KW"/>
</dbReference>
<dbReference type="Gene3D" id="1.10.275.10">
    <property type="entry name" value="Fumarase/aspartase (N-terminal domain)"/>
    <property type="match status" value="1"/>
</dbReference>
<accession>A0A2H0WAE8</accession>
<evidence type="ECO:0000259" key="1">
    <source>
        <dbReference type="Pfam" id="PF00206"/>
    </source>
</evidence>
<sequence>MTNFSLTAISPIDGRYSKKTKELSPYFSEAALIKHRLLVEALYLIKLLDFLKKDQLKEKQKKALLNWVKNLKLEDLVKVKKIEAEIKHDVKAVEYFLKLHLKKINLDKVSPWVHWGLTSEDVNNLSYGLILQGSKDKIIIPIQLKLIKKLVNLAQKYADLVMLGRTHGQIAVPTTLGKELIVFASRGSYFLKKI</sequence>
<comment type="caution">
    <text evidence="2">The sequence shown here is derived from an EMBL/GenBank/DDBJ whole genome shotgun (WGS) entry which is preliminary data.</text>
</comment>
<proteinExistence type="predicted"/>
<dbReference type="PANTHER" id="PTHR43411:SF1">
    <property type="entry name" value="ADENYLOSUCCINATE LYASE"/>
    <property type="match status" value="1"/>
</dbReference>
<dbReference type="InterPro" id="IPR024083">
    <property type="entry name" value="Fumarase/histidase_N"/>
</dbReference>
<dbReference type="InterPro" id="IPR047136">
    <property type="entry name" value="PurB_bact"/>
</dbReference>
<evidence type="ECO:0000313" key="2">
    <source>
        <dbReference type="EMBL" id="PIS09535.1"/>
    </source>
</evidence>
<dbReference type="AlphaFoldDB" id="A0A2H0WAE8"/>
<dbReference type="InterPro" id="IPR008948">
    <property type="entry name" value="L-Aspartase-like"/>
</dbReference>
<protein>
    <submittedName>
        <fullName evidence="2">Adenylosuccinate lyase</fullName>
    </submittedName>
</protein>
<dbReference type="InterPro" id="IPR000362">
    <property type="entry name" value="Fumarate_lyase_fam"/>
</dbReference>
<feature type="domain" description="Fumarate lyase N-terminal" evidence="1">
    <location>
        <begin position="14"/>
        <end position="184"/>
    </location>
</feature>
<dbReference type="InterPro" id="IPR022761">
    <property type="entry name" value="Fumarate_lyase_N"/>
</dbReference>
<dbReference type="SUPFAM" id="SSF48557">
    <property type="entry name" value="L-aspartase-like"/>
    <property type="match status" value="1"/>
</dbReference>
<evidence type="ECO:0000313" key="3">
    <source>
        <dbReference type="Proteomes" id="UP000230093"/>
    </source>
</evidence>
<dbReference type="Gene3D" id="1.20.200.10">
    <property type="entry name" value="Fumarase/aspartase (Central domain)"/>
    <property type="match status" value="1"/>
</dbReference>